<evidence type="ECO:0000313" key="8">
    <source>
        <dbReference type="Proteomes" id="UP000198356"/>
    </source>
</evidence>
<dbReference type="Proteomes" id="UP000198356">
    <property type="component" value="Unassembled WGS sequence"/>
</dbReference>
<accession>A0A239K9U9</accession>
<dbReference type="GO" id="GO:0044341">
    <property type="term" value="P:sodium-dependent phosphate transport"/>
    <property type="evidence" value="ECO:0007669"/>
    <property type="project" value="InterPro"/>
</dbReference>
<dbReference type="GO" id="GO:0005886">
    <property type="term" value="C:plasma membrane"/>
    <property type="evidence" value="ECO:0007669"/>
    <property type="project" value="UniProtKB-SubCell"/>
</dbReference>
<feature type="transmembrane region" description="Helical" evidence="6">
    <location>
        <begin position="221"/>
        <end position="238"/>
    </location>
</feature>
<keyword evidence="5 6" id="KW-0472">Membrane</keyword>
<dbReference type="InterPro" id="IPR003841">
    <property type="entry name" value="Na/Pi_transpt"/>
</dbReference>
<keyword evidence="4 6" id="KW-1133">Transmembrane helix</keyword>
<sequence>MGHQGTTAPAMTLLLALYLAGLSFFFTGVSGISDNLRQLSGQRFRQWLSRATHHPLLAGLLGTALGLVTQSTSVVAFVLSGMTASGLLPMQRALMVLAWANLGTAALVFIATLDLHMPILYLIGISGLILAFKLWDKWKPAFGGVLSIGLVFFGLDMMKQVFKPLSSAPGFATVSGFFDYWPDAAFFVGMLMRTVIHSSAAVEAIGITLNKGGFLAEFQSMMSMAGLGVGTAIATYLLSSNLRGVPRQIALFQAGTNVVAGVLFAAVFIAERITREPLLIAGVDHLSPSVSGRMAIMYFCFNATIMLLSLAVLPWAPGWLERLCPPTPEQDLSRPMYLQTEALRSPETALDLVALEQVRLVRGLQRYLEIARGESTFELESLHGAANELGTKITEFLDALVGKPLSGKLASRVISFQRKEETIRALEDNVYLFAETLHDQTGAAAMANRLVEALDTIVLTAIDALHSQDKMDLDMLMKLTDDRGGMMERLRGRIGVDGSEDVGNVAALHYATTLFERNVWLLRQLALWLKEDTKATA</sequence>
<evidence type="ECO:0000256" key="2">
    <source>
        <dbReference type="ARBA" id="ARBA00022475"/>
    </source>
</evidence>
<keyword evidence="2" id="KW-1003">Cell membrane</keyword>
<dbReference type="Pfam" id="PF02690">
    <property type="entry name" value="Na_Pi_cotrans"/>
    <property type="match status" value="1"/>
</dbReference>
<feature type="transmembrane region" description="Helical" evidence="6">
    <location>
        <begin position="55"/>
        <end position="81"/>
    </location>
</feature>
<evidence type="ECO:0000256" key="4">
    <source>
        <dbReference type="ARBA" id="ARBA00022989"/>
    </source>
</evidence>
<evidence type="ECO:0000256" key="6">
    <source>
        <dbReference type="SAM" id="Phobius"/>
    </source>
</evidence>
<comment type="subcellular location">
    <subcellularLocation>
        <location evidence="1">Cell membrane</location>
        <topology evidence="1">Multi-pass membrane protein</topology>
    </subcellularLocation>
</comment>
<name>A0A239K9U9_9BACT</name>
<dbReference type="GO" id="GO:0005436">
    <property type="term" value="F:sodium:phosphate symporter activity"/>
    <property type="evidence" value="ECO:0007669"/>
    <property type="project" value="InterPro"/>
</dbReference>
<evidence type="ECO:0000313" key="7">
    <source>
        <dbReference type="EMBL" id="SNT14740.1"/>
    </source>
</evidence>
<dbReference type="AlphaFoldDB" id="A0A239K9U9"/>
<feature type="transmembrane region" description="Helical" evidence="6">
    <location>
        <begin position="119"/>
        <end position="135"/>
    </location>
</feature>
<protein>
    <submittedName>
        <fullName evidence="7">Na+/phosphate symporter</fullName>
    </submittedName>
</protein>
<reference evidence="7 8" key="1">
    <citation type="submission" date="2017-06" db="EMBL/GenBank/DDBJ databases">
        <authorList>
            <person name="Kim H.J."/>
            <person name="Triplett B.A."/>
        </authorList>
    </citation>
    <scope>NUCLEOTIDE SEQUENCE [LARGE SCALE GENOMIC DNA]</scope>
    <source>
        <strain evidence="7 8">DSM 18704</strain>
    </source>
</reference>
<proteinExistence type="predicted"/>
<feature type="transmembrane region" description="Helical" evidence="6">
    <location>
        <begin position="93"/>
        <end position="113"/>
    </location>
</feature>
<evidence type="ECO:0000256" key="5">
    <source>
        <dbReference type="ARBA" id="ARBA00023136"/>
    </source>
</evidence>
<keyword evidence="8" id="KW-1185">Reference proteome</keyword>
<evidence type="ECO:0000256" key="1">
    <source>
        <dbReference type="ARBA" id="ARBA00004651"/>
    </source>
</evidence>
<evidence type="ECO:0000256" key="3">
    <source>
        <dbReference type="ARBA" id="ARBA00022692"/>
    </source>
</evidence>
<dbReference type="EMBL" id="FZOU01000004">
    <property type="protein sequence ID" value="SNT14740.1"/>
    <property type="molecule type" value="Genomic_DNA"/>
</dbReference>
<feature type="transmembrane region" description="Helical" evidence="6">
    <location>
        <begin position="250"/>
        <end position="270"/>
    </location>
</feature>
<gene>
    <name evidence="7" type="ORF">SAMN05421770_104388</name>
</gene>
<feature type="transmembrane region" description="Helical" evidence="6">
    <location>
        <begin position="295"/>
        <end position="316"/>
    </location>
</feature>
<feature type="transmembrane region" description="Helical" evidence="6">
    <location>
        <begin position="142"/>
        <end position="162"/>
    </location>
</feature>
<organism evidence="7 8">
    <name type="scientific">Granulicella rosea</name>
    <dbReference type="NCBI Taxonomy" id="474952"/>
    <lineage>
        <taxon>Bacteria</taxon>
        <taxon>Pseudomonadati</taxon>
        <taxon>Acidobacteriota</taxon>
        <taxon>Terriglobia</taxon>
        <taxon>Terriglobales</taxon>
        <taxon>Acidobacteriaceae</taxon>
        <taxon>Granulicella</taxon>
    </lineage>
</organism>
<keyword evidence="3 6" id="KW-0812">Transmembrane</keyword>
<dbReference type="NCBIfam" id="NF037997">
    <property type="entry name" value="Na_Pi_symport"/>
    <property type="match status" value="1"/>
</dbReference>